<feature type="domain" description="CHAT" evidence="1">
    <location>
        <begin position="421"/>
        <end position="684"/>
    </location>
</feature>
<dbReference type="SUPFAM" id="SSF48452">
    <property type="entry name" value="TPR-like"/>
    <property type="match status" value="1"/>
</dbReference>
<dbReference type="Pfam" id="PF12770">
    <property type="entry name" value="CHAT"/>
    <property type="match status" value="1"/>
</dbReference>
<gene>
    <name evidence="2" type="ORF">H8E23_09965</name>
</gene>
<sequence>MEKIEKTEVNALGQFFTETIFKTRAYNLKSEAFLELGDWEKAIQYGEKSLNFITAEGVSAWKSTDYPYIDALGRLGVAYALSGEKEKALNMLEKLESYKAVIRGDALYTILQLGKIKICVALGDYNRAKSFLESYGGAPFFYRIGAGNRSEYEDLLKNFLYQKIHFETGDFIKSKAGYDELLKHPAIETNASIYYQILADRGAISLAEGNRKEAIKFYQLAVNVIELHRANINTEAGKIGFVGDKQQVYNNIVALLFNQGQYSEAFEYVERAKARALVDMLSARERFAGVNEKLKDSTELLAKLYIAEYESTVQDGTVNLDQASKQRAIVIKLKREIKIADPELASLVTVTQPDIAGIQQLIPPRETLIEYFGSGDTFYAFIVNRDQVKGVKLDVKDLRRRIELFRQHIMSRDSYQCQLEGQSLYEKLIKPLERTIQSTNLTIVPHGALHYLPFNALNSGEEYLIDRYNIRVLPSASVMKFLKDRREGHAGNLLAFGNPDLGDPTYDLPGAQNEVIAITKDQPKSKLLLRSQATETAVKQYGAGFRYLHFATHGTFDAEKPLSSGLLMSSDSENDGTLTVGELYDLRLPADLVTLSACETALGKVANGDDVVGFTRGFLYAGTSSIVSSLWKVDDKATSILMQEFYKSLKESDKRSALRLAQLKVKDTYNSHPYFWAAFQITGSVQ</sequence>
<dbReference type="Pfam" id="PF13374">
    <property type="entry name" value="TPR_10"/>
    <property type="match status" value="1"/>
</dbReference>
<dbReference type="InterPro" id="IPR019734">
    <property type="entry name" value="TPR_rpt"/>
</dbReference>
<evidence type="ECO:0000313" key="3">
    <source>
        <dbReference type="Proteomes" id="UP000603434"/>
    </source>
</evidence>
<evidence type="ECO:0000259" key="1">
    <source>
        <dbReference type="Pfam" id="PF12770"/>
    </source>
</evidence>
<organism evidence="2 3">
    <name type="scientific">Candidatus Desulfatibia profunda</name>
    <dbReference type="NCBI Taxonomy" id="2841695"/>
    <lineage>
        <taxon>Bacteria</taxon>
        <taxon>Pseudomonadati</taxon>
        <taxon>Thermodesulfobacteriota</taxon>
        <taxon>Desulfobacteria</taxon>
        <taxon>Desulfobacterales</taxon>
        <taxon>Desulfobacterales incertae sedis</taxon>
        <taxon>Candidatus Desulfatibia</taxon>
    </lineage>
</organism>
<comment type="caution">
    <text evidence="2">The sequence shown here is derived from an EMBL/GenBank/DDBJ whole genome shotgun (WGS) entry which is preliminary data.</text>
</comment>
<dbReference type="InterPro" id="IPR011990">
    <property type="entry name" value="TPR-like_helical_dom_sf"/>
</dbReference>
<dbReference type="EMBL" id="JACNJH010000145">
    <property type="protein sequence ID" value="MBC8361713.1"/>
    <property type="molecule type" value="Genomic_DNA"/>
</dbReference>
<reference evidence="2 3" key="1">
    <citation type="submission" date="2020-08" db="EMBL/GenBank/DDBJ databases">
        <title>Bridging the membrane lipid divide: bacteria of the FCB group superphylum have the potential to synthesize archaeal ether lipids.</title>
        <authorList>
            <person name="Villanueva L."/>
            <person name="Von Meijenfeldt F.A.B."/>
            <person name="Westbye A.B."/>
            <person name="Yadav S."/>
            <person name="Hopmans E.C."/>
            <person name="Dutilh B.E."/>
            <person name="Sinninghe Damste J.S."/>
        </authorList>
    </citation>
    <scope>NUCLEOTIDE SEQUENCE [LARGE SCALE GENOMIC DNA]</scope>
    <source>
        <strain evidence="2">NIOZ-UU30</strain>
    </source>
</reference>
<dbReference type="Proteomes" id="UP000603434">
    <property type="component" value="Unassembled WGS sequence"/>
</dbReference>
<name>A0A8J6NXG9_9BACT</name>
<dbReference type="PANTHER" id="PTHR10098">
    <property type="entry name" value="RAPSYN-RELATED"/>
    <property type="match status" value="1"/>
</dbReference>
<evidence type="ECO:0000313" key="2">
    <source>
        <dbReference type="EMBL" id="MBC8361713.1"/>
    </source>
</evidence>
<accession>A0A8J6NXG9</accession>
<dbReference type="Gene3D" id="1.25.40.10">
    <property type="entry name" value="Tetratricopeptide repeat domain"/>
    <property type="match status" value="2"/>
</dbReference>
<dbReference type="AlphaFoldDB" id="A0A8J6NXG9"/>
<proteinExistence type="predicted"/>
<dbReference type="InterPro" id="IPR024983">
    <property type="entry name" value="CHAT_dom"/>
</dbReference>
<protein>
    <submittedName>
        <fullName evidence="2">CHAT domain-containing protein</fullName>
    </submittedName>
</protein>
<dbReference type="SMART" id="SM00028">
    <property type="entry name" value="TPR"/>
    <property type="match status" value="4"/>
</dbReference>
<dbReference type="PANTHER" id="PTHR10098:SF108">
    <property type="entry name" value="TETRATRICOPEPTIDE REPEAT PROTEIN 28"/>
    <property type="match status" value="1"/>
</dbReference>